<name>A0ABT9VH73_9BACI</name>
<dbReference type="EMBL" id="JAUSTQ010000010">
    <property type="protein sequence ID" value="MDQ0160247.1"/>
    <property type="molecule type" value="Genomic_DNA"/>
</dbReference>
<protein>
    <submittedName>
        <fullName evidence="2">NhaP-type Na+/H+ or K+/H+ antiporter</fullName>
    </submittedName>
</protein>
<feature type="transmembrane region" description="Helical" evidence="1">
    <location>
        <begin position="6"/>
        <end position="22"/>
    </location>
</feature>
<proteinExistence type="predicted"/>
<sequence>MEILDYVMDEAFVLIPVLWILGKMIKQMQLMPNRFIPITLLGISTIFTTVMMGLSVETLIQAILVTGAAVFGHQLWKQFNNDD</sequence>
<organism evidence="2 3">
    <name type="scientific">Alkalibacillus salilacus</name>
    <dbReference type="NCBI Taxonomy" id="284582"/>
    <lineage>
        <taxon>Bacteria</taxon>
        <taxon>Bacillati</taxon>
        <taxon>Bacillota</taxon>
        <taxon>Bacilli</taxon>
        <taxon>Bacillales</taxon>
        <taxon>Bacillaceae</taxon>
        <taxon>Alkalibacillus</taxon>
    </lineage>
</organism>
<dbReference type="InterPro" id="IPR032111">
    <property type="entry name" value="Clostridium_phage_holin"/>
</dbReference>
<reference evidence="2 3" key="1">
    <citation type="submission" date="2023-07" db="EMBL/GenBank/DDBJ databases">
        <title>Genomic Encyclopedia of Type Strains, Phase IV (KMG-IV): sequencing the most valuable type-strain genomes for metagenomic binning, comparative biology and taxonomic classification.</title>
        <authorList>
            <person name="Goeker M."/>
        </authorList>
    </citation>
    <scope>NUCLEOTIDE SEQUENCE [LARGE SCALE GENOMIC DNA]</scope>
    <source>
        <strain evidence="2 3">DSM 16460</strain>
    </source>
</reference>
<dbReference type="Proteomes" id="UP001224359">
    <property type="component" value="Unassembled WGS sequence"/>
</dbReference>
<keyword evidence="1" id="KW-0472">Membrane</keyword>
<evidence type="ECO:0000256" key="1">
    <source>
        <dbReference type="SAM" id="Phobius"/>
    </source>
</evidence>
<keyword evidence="3" id="KW-1185">Reference proteome</keyword>
<evidence type="ECO:0000313" key="2">
    <source>
        <dbReference type="EMBL" id="MDQ0160247.1"/>
    </source>
</evidence>
<comment type="caution">
    <text evidence="2">The sequence shown here is derived from an EMBL/GenBank/DDBJ whole genome shotgun (WGS) entry which is preliminary data.</text>
</comment>
<feature type="transmembrane region" description="Helical" evidence="1">
    <location>
        <begin position="59"/>
        <end position="76"/>
    </location>
</feature>
<keyword evidence="1" id="KW-1133">Transmembrane helix</keyword>
<dbReference type="Pfam" id="PF16079">
    <property type="entry name" value="Phage_holin_5_2"/>
    <property type="match status" value="1"/>
</dbReference>
<feature type="transmembrane region" description="Helical" evidence="1">
    <location>
        <begin position="34"/>
        <end position="53"/>
    </location>
</feature>
<gene>
    <name evidence="2" type="ORF">J2S77_002250</name>
</gene>
<keyword evidence="1" id="KW-0812">Transmembrane</keyword>
<accession>A0ABT9VH73</accession>
<evidence type="ECO:0000313" key="3">
    <source>
        <dbReference type="Proteomes" id="UP001224359"/>
    </source>
</evidence>
<dbReference type="RefSeq" id="WP_306977361.1">
    <property type="nucleotide sequence ID" value="NZ_JAUSTQ010000010.1"/>
</dbReference>